<organism evidence="4">
    <name type="scientific">Rhododendron williamsianum</name>
    <dbReference type="NCBI Taxonomy" id="262921"/>
    <lineage>
        <taxon>Eukaryota</taxon>
        <taxon>Viridiplantae</taxon>
        <taxon>Streptophyta</taxon>
        <taxon>Embryophyta</taxon>
        <taxon>Tracheophyta</taxon>
        <taxon>Spermatophyta</taxon>
        <taxon>Magnoliopsida</taxon>
        <taxon>eudicotyledons</taxon>
        <taxon>Gunneridae</taxon>
        <taxon>Pentapetalae</taxon>
        <taxon>asterids</taxon>
        <taxon>Ericales</taxon>
        <taxon>Ericaceae</taxon>
        <taxon>Ericoideae</taxon>
        <taxon>Rhodoreae</taxon>
        <taxon>Rhododendron</taxon>
    </lineage>
</organism>
<comment type="caution">
    <text evidence="4">The sequence shown here is derived from an EMBL/GenBank/DDBJ whole genome shotgun (WGS) entry which is preliminary data.</text>
</comment>
<feature type="domain" description="C2H2-type" evidence="3">
    <location>
        <begin position="83"/>
        <end position="110"/>
    </location>
</feature>
<dbReference type="PROSITE" id="PS00028">
    <property type="entry name" value="ZINC_FINGER_C2H2_1"/>
    <property type="match status" value="1"/>
</dbReference>
<keyword evidence="1" id="KW-0479">Metal-binding</keyword>
<dbReference type="PROSITE" id="PS50157">
    <property type="entry name" value="ZINC_FINGER_C2H2_2"/>
    <property type="match status" value="1"/>
</dbReference>
<dbReference type="GO" id="GO:0009739">
    <property type="term" value="P:response to gibberellin"/>
    <property type="evidence" value="ECO:0007669"/>
    <property type="project" value="InterPro"/>
</dbReference>
<evidence type="ECO:0000256" key="1">
    <source>
        <dbReference type="PROSITE-ProRule" id="PRU00042"/>
    </source>
</evidence>
<sequence>MEKETHDFMNVDSFSQLPFIRPTPLKEPKSTSIRLFGIEFSNDSDSTTTTTTTTVSAEANDDSSHSNNRGGGGGESGDGSRRFECHYCCRNFPTSQALGGHQNAHKRERQHAKRAHLHSAIGSRFPDPHVYYRFAGGSAVAPPPPPMSYHSWGPSIAAASPSPRFYGTYSSNHHAPINGSPTGFWRIPAVQSSAAFSRDHDPLPLVRNGEWLKKSTVIGGSGTQKSSVKDHVSLDLHL</sequence>
<feature type="region of interest" description="Disordered" evidence="2">
    <location>
        <begin position="41"/>
        <end position="77"/>
    </location>
</feature>
<dbReference type="AlphaFoldDB" id="A0A6A4LKS6"/>
<dbReference type="EMBL" id="QEFC01001872">
    <property type="protein sequence ID" value="KAE9455018.1"/>
    <property type="molecule type" value="Genomic_DNA"/>
</dbReference>
<feature type="non-terminal residue" evidence="4">
    <location>
        <position position="1"/>
    </location>
</feature>
<name>A0A6A4LKS6_9ERIC</name>
<keyword evidence="1" id="KW-0862">Zinc</keyword>
<reference evidence="4" key="1">
    <citation type="journal article" date="2019" name="Genome Biol. Evol.">
        <title>The Rhododendron genome and chromosomal organization provide insight into shared whole-genome duplications across the heath family (Ericaceae).</title>
        <authorList>
            <person name="Soza V.L."/>
            <person name="Lindsley D."/>
            <person name="Waalkes A."/>
            <person name="Ramage E."/>
            <person name="Patwardhan R.P."/>
            <person name="Burton J.N."/>
            <person name="Adey A."/>
            <person name="Kumar A."/>
            <person name="Qiu R."/>
            <person name="Shendure J."/>
            <person name="Hall B."/>
        </authorList>
    </citation>
    <scope>NUCLEOTIDE SEQUENCE</scope>
    <source>
        <strain evidence="4">RSF 1966-606</strain>
    </source>
</reference>
<dbReference type="InterPro" id="IPR013087">
    <property type="entry name" value="Znf_C2H2_type"/>
</dbReference>
<dbReference type="PANTHER" id="PTHR46547:SF7">
    <property type="entry name" value="ZINC FINGER PROTEIN GIS"/>
    <property type="match status" value="1"/>
</dbReference>
<accession>A0A6A4LKS6</accession>
<dbReference type="GO" id="GO:0008270">
    <property type="term" value="F:zinc ion binding"/>
    <property type="evidence" value="ECO:0007669"/>
    <property type="project" value="UniProtKB-KW"/>
</dbReference>
<dbReference type="InterPro" id="IPR036236">
    <property type="entry name" value="Znf_C2H2_sf"/>
</dbReference>
<evidence type="ECO:0000259" key="3">
    <source>
        <dbReference type="PROSITE" id="PS50157"/>
    </source>
</evidence>
<dbReference type="InterPro" id="IPR044291">
    <property type="entry name" value="GIS/GIS2/ZFP8"/>
</dbReference>
<dbReference type="OrthoDB" id="9442240at2759"/>
<dbReference type="PANTHER" id="PTHR46547">
    <property type="entry name" value="ZINC FINGER PROTEIN GIS"/>
    <property type="match status" value="1"/>
</dbReference>
<dbReference type="GO" id="GO:0003700">
    <property type="term" value="F:DNA-binding transcription factor activity"/>
    <property type="evidence" value="ECO:0007669"/>
    <property type="project" value="InterPro"/>
</dbReference>
<proteinExistence type="predicted"/>
<dbReference type="GO" id="GO:0010090">
    <property type="term" value="P:trichome morphogenesis"/>
    <property type="evidence" value="ECO:0007669"/>
    <property type="project" value="InterPro"/>
</dbReference>
<gene>
    <name evidence="4" type="ORF">C3L33_13081</name>
</gene>
<dbReference type="SUPFAM" id="SSF57667">
    <property type="entry name" value="beta-beta-alpha zinc fingers"/>
    <property type="match status" value="1"/>
</dbReference>
<protein>
    <recommendedName>
        <fullName evidence="3">C2H2-type domain-containing protein</fullName>
    </recommendedName>
</protein>
<evidence type="ECO:0000313" key="4">
    <source>
        <dbReference type="EMBL" id="KAE9455018.1"/>
    </source>
</evidence>
<evidence type="ECO:0000256" key="2">
    <source>
        <dbReference type="SAM" id="MobiDB-lite"/>
    </source>
</evidence>
<keyword evidence="1" id="KW-0863">Zinc-finger</keyword>